<reference evidence="2 3" key="1">
    <citation type="submission" date="2018-02" db="EMBL/GenBank/DDBJ databases">
        <title>The genomes of Aspergillus section Nigri reveals drivers in fungal speciation.</title>
        <authorList>
            <consortium name="DOE Joint Genome Institute"/>
            <person name="Vesth T.C."/>
            <person name="Nybo J."/>
            <person name="Theobald S."/>
            <person name="Brandl J."/>
            <person name="Frisvad J.C."/>
            <person name="Nielsen K.F."/>
            <person name="Lyhne E.K."/>
            <person name="Kogle M.E."/>
            <person name="Kuo A."/>
            <person name="Riley R."/>
            <person name="Clum A."/>
            <person name="Nolan M."/>
            <person name="Lipzen A."/>
            <person name="Salamov A."/>
            <person name="Henrissat B."/>
            <person name="Wiebenga A."/>
            <person name="De vries R.P."/>
            <person name="Grigoriev I.V."/>
            <person name="Mortensen U.H."/>
            <person name="Andersen M.R."/>
            <person name="Baker S.E."/>
        </authorList>
    </citation>
    <scope>NUCLEOTIDE SEQUENCE [LARGE SCALE GENOMIC DNA]</scope>
    <source>
        <strain evidence="2 3">CBS 101889</strain>
    </source>
</reference>
<keyword evidence="3" id="KW-1185">Reference proteome</keyword>
<protein>
    <submittedName>
        <fullName evidence="2">Uncharacterized protein</fullName>
    </submittedName>
</protein>
<dbReference type="GeneID" id="37194274"/>
<feature type="region of interest" description="Disordered" evidence="1">
    <location>
        <begin position="138"/>
        <end position="164"/>
    </location>
</feature>
<gene>
    <name evidence="2" type="ORF">BO97DRAFT_12314</name>
</gene>
<evidence type="ECO:0000313" key="3">
    <source>
        <dbReference type="Proteomes" id="UP000248961"/>
    </source>
</evidence>
<dbReference type="VEuPathDB" id="FungiDB:BO97DRAFT_12314"/>
<sequence length="164" mass="18437">MTCQRQSCYRYGRNSLISSTRGSANDTSECPANCGSLAETDYSALQERPSESQGRGAVGFQSWYCVMISMIHSQGGNRSADYRDALAALVRRRLLFTQENCVEVFPQHAGMKPGESPENLRIEVHITERLTYQDCHTRHNSGQCERNQHRSCPSTSNEQEILIS</sequence>
<feature type="compositionally biased region" description="Polar residues" evidence="1">
    <location>
        <begin position="140"/>
        <end position="164"/>
    </location>
</feature>
<evidence type="ECO:0000256" key="1">
    <source>
        <dbReference type="SAM" id="MobiDB-lite"/>
    </source>
</evidence>
<dbReference type="AlphaFoldDB" id="A0A395ICC8"/>
<organism evidence="2 3">
    <name type="scientific">Aspergillus homomorphus (strain CBS 101889)</name>
    <dbReference type="NCBI Taxonomy" id="1450537"/>
    <lineage>
        <taxon>Eukaryota</taxon>
        <taxon>Fungi</taxon>
        <taxon>Dikarya</taxon>
        <taxon>Ascomycota</taxon>
        <taxon>Pezizomycotina</taxon>
        <taxon>Eurotiomycetes</taxon>
        <taxon>Eurotiomycetidae</taxon>
        <taxon>Eurotiales</taxon>
        <taxon>Aspergillaceae</taxon>
        <taxon>Aspergillus</taxon>
        <taxon>Aspergillus subgen. Circumdati</taxon>
    </lineage>
</organism>
<name>A0A395ICC8_ASPHC</name>
<dbReference type="Proteomes" id="UP000248961">
    <property type="component" value="Unassembled WGS sequence"/>
</dbReference>
<dbReference type="RefSeq" id="XP_025556845.1">
    <property type="nucleotide sequence ID" value="XM_025689985.1"/>
</dbReference>
<evidence type="ECO:0000313" key="2">
    <source>
        <dbReference type="EMBL" id="RAL17691.1"/>
    </source>
</evidence>
<accession>A0A395ICC8</accession>
<proteinExistence type="predicted"/>
<dbReference type="EMBL" id="KZ824267">
    <property type="protein sequence ID" value="RAL17691.1"/>
    <property type="molecule type" value="Genomic_DNA"/>
</dbReference>